<gene>
    <name evidence="7" type="ORF">SPHA_13657</name>
</gene>
<dbReference type="GO" id="GO:0008270">
    <property type="term" value="F:zinc ion binding"/>
    <property type="evidence" value="ECO:0007669"/>
    <property type="project" value="InterPro"/>
</dbReference>
<evidence type="ECO:0000259" key="4">
    <source>
        <dbReference type="PROSITE" id="PS50923"/>
    </source>
</evidence>
<feature type="domain" description="Sushi" evidence="4">
    <location>
        <begin position="117"/>
        <end position="170"/>
    </location>
</feature>
<sequence length="359" mass="40868">MKNVNVSECVEKCRENPLCRSFEFKKGARKCDLSNVTHHTHALRPSKWGWDIYIFNPDYKPINCGKPPEMEYAFVKFTRTDYLADATYTCQTGETYTLVCKENSKWNHPNWVCKKPLDCGQPPLLGFAGVDYKETSFNSTATYKCLMGEKYKVVCKEDGKWSKPSGLCRNPRSCKEFKKCGKHVRDGEYWIYPTILNGERLKVFCVGMSTNQPKEYITLKKENFAFSSPLKAIGIFCLTMVLDISDFKYVSLIDGYGRFKHDFATAEDCLFRSDNRCNSQGAFKVDLKGTGLAIDKSVKWKTYGDYSRIQSIKRSENDQKVHGVCGGTCGGCRPNGPLKVNIFNDDQPNTISAEFCQEL</sequence>
<dbReference type="SMART" id="SM00032">
    <property type="entry name" value="CCP"/>
    <property type="match status" value="2"/>
</dbReference>
<organism evidence="7 8">
    <name type="scientific">Acanthosepion pharaonis</name>
    <name type="common">Pharaoh cuttlefish</name>
    <name type="synonym">Sepia pharaonis</name>
    <dbReference type="NCBI Taxonomy" id="158019"/>
    <lineage>
        <taxon>Eukaryota</taxon>
        <taxon>Metazoa</taxon>
        <taxon>Spiralia</taxon>
        <taxon>Lophotrochozoa</taxon>
        <taxon>Mollusca</taxon>
        <taxon>Cephalopoda</taxon>
        <taxon>Coleoidea</taxon>
        <taxon>Decapodiformes</taxon>
        <taxon>Sepiida</taxon>
        <taxon>Sepiina</taxon>
        <taxon>Sepiidae</taxon>
        <taxon>Acanthosepion</taxon>
    </lineage>
</organism>
<name>A0A812BA84_ACAPH</name>
<keyword evidence="2" id="KW-1015">Disulfide bond</keyword>
<evidence type="ECO:0000256" key="2">
    <source>
        <dbReference type="ARBA" id="ARBA00023157"/>
    </source>
</evidence>
<dbReference type="InterPro" id="IPR000436">
    <property type="entry name" value="Sushi_SCR_CCP_dom"/>
</dbReference>
<dbReference type="OrthoDB" id="6113960at2759"/>
<dbReference type="InterPro" id="IPR035976">
    <property type="entry name" value="Sushi/SCR/CCP_sf"/>
</dbReference>
<reference evidence="7" key="1">
    <citation type="submission" date="2021-01" db="EMBL/GenBank/DDBJ databases">
        <authorList>
            <person name="Li R."/>
            <person name="Bekaert M."/>
        </authorList>
    </citation>
    <scope>NUCLEOTIDE SEQUENCE</scope>
    <source>
        <strain evidence="7">Farmed</strain>
    </source>
</reference>
<keyword evidence="8" id="KW-1185">Reference proteome</keyword>
<comment type="caution">
    <text evidence="3">Lacks conserved residue(s) required for the propagation of feature annotation.</text>
</comment>
<dbReference type="PROSITE" id="PS50948">
    <property type="entry name" value="PAN"/>
    <property type="match status" value="1"/>
</dbReference>
<evidence type="ECO:0000256" key="3">
    <source>
        <dbReference type="PROSITE-ProRule" id="PRU00302"/>
    </source>
</evidence>
<feature type="domain" description="GON" evidence="6">
    <location>
        <begin position="263"/>
        <end position="345"/>
    </location>
</feature>
<dbReference type="AlphaFoldDB" id="A0A812BA84"/>
<dbReference type="InterPro" id="IPR003609">
    <property type="entry name" value="Pan_app"/>
</dbReference>
<dbReference type="EMBL" id="CAHIKZ030000458">
    <property type="protein sequence ID" value="CAE1175485.1"/>
    <property type="molecule type" value="Genomic_DNA"/>
</dbReference>
<comment type="caution">
    <text evidence="7">The sequence shown here is derived from an EMBL/GenBank/DDBJ whole genome shotgun (WGS) entry which is preliminary data.</text>
</comment>
<keyword evidence="3" id="KW-0768">Sushi</keyword>
<accession>A0A812BA84</accession>
<evidence type="ECO:0000313" key="8">
    <source>
        <dbReference type="Proteomes" id="UP000597762"/>
    </source>
</evidence>
<dbReference type="InterPro" id="IPR012314">
    <property type="entry name" value="Pept_M12B_GON-ADAMTSs"/>
</dbReference>
<dbReference type="Pfam" id="PF08685">
    <property type="entry name" value="GON"/>
    <property type="match status" value="2"/>
</dbReference>
<dbReference type="PROSITE" id="PS50923">
    <property type="entry name" value="SUSHI"/>
    <property type="match status" value="2"/>
</dbReference>
<dbReference type="SUPFAM" id="SSF57535">
    <property type="entry name" value="Complement control module/SCR domain"/>
    <property type="match status" value="2"/>
</dbReference>
<dbReference type="GO" id="GO:0004222">
    <property type="term" value="F:metalloendopeptidase activity"/>
    <property type="evidence" value="ECO:0007669"/>
    <property type="project" value="InterPro"/>
</dbReference>
<dbReference type="SUPFAM" id="SSF57414">
    <property type="entry name" value="Hairpin loop containing domain-like"/>
    <property type="match status" value="1"/>
</dbReference>
<dbReference type="Proteomes" id="UP000597762">
    <property type="component" value="Unassembled WGS sequence"/>
</dbReference>
<dbReference type="CDD" id="cd00033">
    <property type="entry name" value="CCP"/>
    <property type="match status" value="2"/>
</dbReference>
<dbReference type="Pfam" id="PF00024">
    <property type="entry name" value="PAN_1"/>
    <property type="match status" value="1"/>
</dbReference>
<keyword evidence="1" id="KW-0479">Metal-binding</keyword>
<proteinExistence type="predicted"/>
<dbReference type="PROSITE" id="PS51046">
    <property type="entry name" value="GON"/>
    <property type="match status" value="1"/>
</dbReference>
<feature type="domain" description="Apple" evidence="5">
    <location>
        <begin position="1"/>
        <end position="57"/>
    </location>
</feature>
<evidence type="ECO:0000313" key="7">
    <source>
        <dbReference type="EMBL" id="CAE1175485.1"/>
    </source>
</evidence>
<dbReference type="Pfam" id="PF00084">
    <property type="entry name" value="Sushi"/>
    <property type="match status" value="1"/>
</dbReference>
<protein>
    <submittedName>
        <fullName evidence="7">Uncharacterized protein</fullName>
    </submittedName>
</protein>
<dbReference type="Gene3D" id="3.50.4.10">
    <property type="entry name" value="Hepatocyte Growth Factor"/>
    <property type="match status" value="1"/>
</dbReference>
<evidence type="ECO:0000259" key="5">
    <source>
        <dbReference type="PROSITE" id="PS50948"/>
    </source>
</evidence>
<dbReference type="Gene3D" id="3.30.750.130">
    <property type="match status" value="1"/>
</dbReference>
<evidence type="ECO:0000259" key="6">
    <source>
        <dbReference type="PROSITE" id="PS51046"/>
    </source>
</evidence>
<dbReference type="Gene3D" id="2.10.70.10">
    <property type="entry name" value="Complement Module, domain 1"/>
    <property type="match status" value="2"/>
</dbReference>
<feature type="domain" description="Sushi" evidence="4">
    <location>
        <begin position="62"/>
        <end position="115"/>
    </location>
</feature>
<evidence type="ECO:0000256" key="1">
    <source>
        <dbReference type="ARBA" id="ARBA00022723"/>
    </source>
</evidence>